<dbReference type="PROSITE" id="PS51318">
    <property type="entry name" value="TAT"/>
    <property type="match status" value="1"/>
</dbReference>
<feature type="domain" description="Xylose isomerase-like TIM barrel" evidence="1">
    <location>
        <begin position="61"/>
        <end position="273"/>
    </location>
</feature>
<dbReference type="InterPro" id="IPR006311">
    <property type="entry name" value="TAT_signal"/>
</dbReference>
<dbReference type="PANTHER" id="PTHR12110">
    <property type="entry name" value="HYDROXYPYRUVATE ISOMERASE"/>
    <property type="match status" value="1"/>
</dbReference>
<dbReference type="Pfam" id="PF01261">
    <property type="entry name" value="AP_endonuc_2"/>
    <property type="match status" value="1"/>
</dbReference>
<accession>A0AAE3VK57</accession>
<dbReference type="InterPro" id="IPR050312">
    <property type="entry name" value="IolE/XylAMocC-like"/>
</dbReference>
<evidence type="ECO:0000313" key="3">
    <source>
        <dbReference type="Proteomes" id="UP001238163"/>
    </source>
</evidence>
<dbReference type="EMBL" id="JAUSVL010000001">
    <property type="protein sequence ID" value="MDQ0291619.1"/>
    <property type="molecule type" value="Genomic_DNA"/>
</dbReference>
<evidence type="ECO:0000259" key="1">
    <source>
        <dbReference type="Pfam" id="PF01261"/>
    </source>
</evidence>
<dbReference type="GO" id="GO:0016853">
    <property type="term" value="F:isomerase activity"/>
    <property type="evidence" value="ECO:0007669"/>
    <property type="project" value="UniProtKB-KW"/>
</dbReference>
<dbReference type="Pfam" id="PF10518">
    <property type="entry name" value="TAT_signal"/>
    <property type="match status" value="1"/>
</dbReference>
<dbReference type="SUPFAM" id="SSF51658">
    <property type="entry name" value="Xylose isomerase-like"/>
    <property type="match status" value="1"/>
</dbReference>
<keyword evidence="3" id="KW-1185">Reference proteome</keyword>
<dbReference type="InterPro" id="IPR019546">
    <property type="entry name" value="TAT_signal_bac_arc"/>
</dbReference>
<dbReference type="PANTHER" id="PTHR12110:SF41">
    <property type="entry name" value="INOSOSE DEHYDRATASE"/>
    <property type="match status" value="1"/>
</dbReference>
<dbReference type="InterPro" id="IPR036237">
    <property type="entry name" value="Xyl_isomerase-like_sf"/>
</dbReference>
<dbReference type="Gene3D" id="3.20.20.150">
    <property type="entry name" value="Divalent-metal-dependent TIM barrel enzymes"/>
    <property type="match status" value="1"/>
</dbReference>
<evidence type="ECO:0000313" key="2">
    <source>
        <dbReference type="EMBL" id="MDQ0291619.1"/>
    </source>
</evidence>
<dbReference type="Proteomes" id="UP001238163">
    <property type="component" value="Unassembled WGS sequence"/>
</dbReference>
<comment type="caution">
    <text evidence="2">The sequence shown here is derived from an EMBL/GenBank/DDBJ whole genome shotgun (WGS) entry which is preliminary data.</text>
</comment>
<dbReference type="RefSeq" id="WP_307264673.1">
    <property type="nucleotide sequence ID" value="NZ_JAUSVL010000001.1"/>
</dbReference>
<dbReference type="NCBIfam" id="TIGR01409">
    <property type="entry name" value="TAT_signal_seq"/>
    <property type="match status" value="1"/>
</dbReference>
<reference evidence="2" key="1">
    <citation type="submission" date="2023-07" db="EMBL/GenBank/DDBJ databases">
        <title>Genomic Encyclopedia of Type Strains, Phase IV (KMG-IV): sequencing the most valuable type-strain genomes for metagenomic binning, comparative biology and taxonomic classification.</title>
        <authorList>
            <person name="Goeker M."/>
        </authorList>
    </citation>
    <scope>NUCLEOTIDE SEQUENCE</scope>
    <source>
        <strain evidence="2">DSM 24202</strain>
    </source>
</reference>
<protein>
    <submittedName>
        <fullName evidence="2">Sugar phosphate isomerase/epimerase</fullName>
    </submittedName>
</protein>
<organism evidence="2 3">
    <name type="scientific">Oligosphaera ethanolica</name>
    <dbReference type="NCBI Taxonomy" id="760260"/>
    <lineage>
        <taxon>Bacteria</taxon>
        <taxon>Pseudomonadati</taxon>
        <taxon>Lentisphaerota</taxon>
        <taxon>Oligosphaeria</taxon>
        <taxon>Oligosphaerales</taxon>
        <taxon>Oligosphaeraceae</taxon>
        <taxon>Oligosphaera</taxon>
    </lineage>
</organism>
<dbReference type="AlphaFoldDB" id="A0AAE3VK57"/>
<name>A0AAE3VK57_9BACT</name>
<sequence>MELRSMNRRDFLKASGLSALAAGLLPRAVMGQDGGKKPARIALQLYSLREDSKKDFDAVLAEVGKLGIAGVEFAGYHGYGGKAKELRQRLDDLGLVAAGTHIGTGSFRGDNLQRTIDFHQAIGCKYLIVPGDKDFTNPEKWRALAELYSATAEKLKPLGMACGYHNHTAEFKQHEGKSFFELFADNTPADVVLQQDCGWSFHAGQDPVALIKKYPGRFGTVHIKPMARRGDAGKKAIIGLDSVPWSDVVAACNQVGGTEWLTIEQESYPDGKSPLECVKASVAGLKAIVAG</sequence>
<keyword evidence="2" id="KW-0413">Isomerase</keyword>
<gene>
    <name evidence="2" type="ORF">J3R75_003726</name>
</gene>
<proteinExistence type="predicted"/>
<dbReference type="InterPro" id="IPR013022">
    <property type="entry name" value="Xyl_isomerase-like_TIM-brl"/>
</dbReference>